<gene>
    <name evidence="1" type="ORF">EZS28_046698</name>
</gene>
<dbReference type="Proteomes" id="UP000324800">
    <property type="component" value="Unassembled WGS sequence"/>
</dbReference>
<evidence type="ECO:0000313" key="2">
    <source>
        <dbReference type="Proteomes" id="UP000324800"/>
    </source>
</evidence>
<sequence length="105" mass="11056">AQVDALPALPVPELANGLAVDVFKGCTWSPAAQAVSSPILPIYPSFLGTVIDFGTTSSGLVTLLFYHPNSSLNTHIVPDSALYAQSPRLAIKACISAFVLKQPLY</sequence>
<proteinExistence type="predicted"/>
<feature type="non-terminal residue" evidence="1">
    <location>
        <position position="1"/>
    </location>
</feature>
<reference evidence="1 2" key="1">
    <citation type="submission" date="2019-03" db="EMBL/GenBank/DDBJ databases">
        <title>Single cell metagenomics reveals metabolic interactions within the superorganism composed of flagellate Streblomastix strix and complex community of Bacteroidetes bacteria on its surface.</title>
        <authorList>
            <person name="Treitli S.C."/>
            <person name="Kolisko M."/>
            <person name="Husnik F."/>
            <person name="Keeling P."/>
            <person name="Hampl V."/>
        </authorList>
    </citation>
    <scope>NUCLEOTIDE SEQUENCE [LARGE SCALE GENOMIC DNA]</scope>
    <source>
        <strain evidence="1">ST1C</strain>
    </source>
</reference>
<evidence type="ECO:0000313" key="1">
    <source>
        <dbReference type="EMBL" id="KAA6357775.1"/>
    </source>
</evidence>
<dbReference type="EMBL" id="SNRW01030863">
    <property type="protein sequence ID" value="KAA6357775.1"/>
    <property type="molecule type" value="Genomic_DNA"/>
</dbReference>
<accession>A0A5J4TJX3</accession>
<comment type="caution">
    <text evidence="1">The sequence shown here is derived from an EMBL/GenBank/DDBJ whole genome shotgun (WGS) entry which is preliminary data.</text>
</comment>
<protein>
    <submittedName>
        <fullName evidence="1">Uncharacterized protein</fullName>
    </submittedName>
</protein>
<dbReference type="AlphaFoldDB" id="A0A5J4TJX3"/>
<organism evidence="1 2">
    <name type="scientific">Streblomastix strix</name>
    <dbReference type="NCBI Taxonomy" id="222440"/>
    <lineage>
        <taxon>Eukaryota</taxon>
        <taxon>Metamonada</taxon>
        <taxon>Preaxostyla</taxon>
        <taxon>Oxymonadida</taxon>
        <taxon>Streblomastigidae</taxon>
        <taxon>Streblomastix</taxon>
    </lineage>
</organism>
<name>A0A5J4TJX3_9EUKA</name>